<organism evidence="1 2">
    <name type="scientific">Litoribacillus peritrichatus</name>
    <dbReference type="NCBI Taxonomy" id="718191"/>
    <lineage>
        <taxon>Bacteria</taxon>
        <taxon>Pseudomonadati</taxon>
        <taxon>Pseudomonadota</taxon>
        <taxon>Gammaproteobacteria</taxon>
        <taxon>Oceanospirillales</taxon>
        <taxon>Oceanospirillaceae</taxon>
        <taxon>Litoribacillus</taxon>
    </lineage>
</organism>
<evidence type="ECO:0000313" key="1">
    <source>
        <dbReference type="EMBL" id="GAA3934384.1"/>
    </source>
</evidence>
<evidence type="ECO:0000313" key="2">
    <source>
        <dbReference type="Proteomes" id="UP001501565"/>
    </source>
</evidence>
<keyword evidence="2" id="KW-1185">Reference proteome</keyword>
<reference evidence="2" key="1">
    <citation type="journal article" date="2019" name="Int. J. Syst. Evol. Microbiol.">
        <title>The Global Catalogue of Microorganisms (GCM) 10K type strain sequencing project: providing services to taxonomists for standard genome sequencing and annotation.</title>
        <authorList>
            <consortium name="The Broad Institute Genomics Platform"/>
            <consortium name="The Broad Institute Genome Sequencing Center for Infectious Disease"/>
            <person name="Wu L."/>
            <person name="Ma J."/>
        </authorList>
    </citation>
    <scope>NUCLEOTIDE SEQUENCE [LARGE SCALE GENOMIC DNA]</scope>
    <source>
        <strain evidence="2">JCM 17551</strain>
    </source>
</reference>
<gene>
    <name evidence="1" type="ORF">GCM10022277_33710</name>
</gene>
<dbReference type="Proteomes" id="UP001501565">
    <property type="component" value="Unassembled WGS sequence"/>
</dbReference>
<name>A0ABP7N1K0_9GAMM</name>
<accession>A0ABP7N1K0</accession>
<proteinExistence type="predicted"/>
<comment type="caution">
    <text evidence="1">The sequence shown here is derived from an EMBL/GenBank/DDBJ whole genome shotgun (WGS) entry which is preliminary data.</text>
</comment>
<sequence>MDLWVSNGAKDWFCEIVVSGAKLRNRDISSVFDSEPLIAGCYGISGLGINMSAFFPYFGGKEDFIEHLEFCISNSEGLCESGQSETSLVHILSWAKYILPGGRIRDDINVYSTLPAFKL</sequence>
<dbReference type="EMBL" id="BAABBN010000012">
    <property type="protein sequence ID" value="GAA3934384.1"/>
    <property type="molecule type" value="Genomic_DNA"/>
</dbReference>
<protein>
    <submittedName>
        <fullName evidence="1">Uncharacterized protein</fullName>
    </submittedName>
</protein>